<dbReference type="EMBL" id="BMVX01000047">
    <property type="protein sequence ID" value="GGZ98280.1"/>
    <property type="molecule type" value="Genomic_DNA"/>
</dbReference>
<evidence type="ECO:0000313" key="4">
    <source>
        <dbReference type="Proteomes" id="UP000634660"/>
    </source>
</evidence>
<comment type="caution">
    <text evidence="3">The sequence shown here is derived from an EMBL/GenBank/DDBJ whole genome shotgun (WGS) entry which is preliminary data.</text>
</comment>
<evidence type="ECO:0000256" key="2">
    <source>
        <dbReference type="SAM" id="Phobius"/>
    </source>
</evidence>
<accession>A0A918RJ40</accession>
<feature type="transmembrane region" description="Helical" evidence="2">
    <location>
        <begin position="138"/>
        <end position="157"/>
    </location>
</feature>
<feature type="compositionally biased region" description="Polar residues" evidence="1">
    <location>
        <begin position="313"/>
        <end position="328"/>
    </location>
</feature>
<feature type="transmembrane region" description="Helical" evidence="2">
    <location>
        <begin position="223"/>
        <end position="241"/>
    </location>
</feature>
<protein>
    <recommendedName>
        <fullName evidence="5">ABC transporter permease</fullName>
    </recommendedName>
</protein>
<keyword evidence="2" id="KW-1133">Transmembrane helix</keyword>
<evidence type="ECO:0008006" key="5">
    <source>
        <dbReference type="Google" id="ProtNLM"/>
    </source>
</evidence>
<feature type="transmembrane region" description="Helical" evidence="2">
    <location>
        <begin position="285"/>
        <end position="304"/>
    </location>
</feature>
<dbReference type="RefSeq" id="WP_189829206.1">
    <property type="nucleotide sequence ID" value="NZ_BMVX01000047.1"/>
</dbReference>
<reference evidence="3" key="1">
    <citation type="journal article" date="2014" name="Int. J. Syst. Evol. Microbiol.">
        <title>Complete genome sequence of Corynebacterium casei LMG S-19264T (=DSM 44701T), isolated from a smear-ripened cheese.</title>
        <authorList>
            <consortium name="US DOE Joint Genome Institute (JGI-PGF)"/>
            <person name="Walter F."/>
            <person name="Albersmeier A."/>
            <person name="Kalinowski J."/>
            <person name="Ruckert C."/>
        </authorList>
    </citation>
    <scope>NUCLEOTIDE SEQUENCE</scope>
    <source>
        <strain evidence="3">JCM 4834</strain>
    </source>
</reference>
<gene>
    <name evidence="3" type="ORF">GCM10010371_67550</name>
</gene>
<dbReference type="AlphaFoldDB" id="A0A918RJ40"/>
<evidence type="ECO:0000313" key="3">
    <source>
        <dbReference type="EMBL" id="GGZ98280.1"/>
    </source>
</evidence>
<feature type="transmembrane region" description="Helical" evidence="2">
    <location>
        <begin position="199"/>
        <end position="216"/>
    </location>
</feature>
<feature type="transmembrane region" description="Helical" evidence="2">
    <location>
        <begin position="169"/>
        <end position="187"/>
    </location>
</feature>
<name>A0A918RJ40_9ACTN</name>
<feature type="region of interest" description="Disordered" evidence="1">
    <location>
        <begin position="308"/>
        <end position="328"/>
    </location>
</feature>
<keyword evidence="2" id="KW-0812">Transmembrane</keyword>
<sequence length="328" mass="33598">MLLPLVTVVATGTVFVSVYLAAFHAPTPRDLPVAVVGTPQQARQIADDLDRSMVDGFQVRRLATEGAARGALKNRSIYAAYVTGTGGSAEMLYAGANGPSVTATAGDAFADVASARGDALGRQDVVPAPAGDTRSMSVFYASFGVVLSGFLFGTATYQTAPRLRFHWRMASLGLFGAVAGTMVALLTGSPGFDALPGPFLGIAGVVALLGAAAGGATMALTRLLGPAIGTPVASVLLLTLGNSTSGGSMPPHYLPTWLNPLSDILPVGAAVRAVQGMSHFESDGLVSGIINLTLWTVVSAAVVYKREARSPQEGRSPSPRRTPSAVSR</sequence>
<organism evidence="3 4">
    <name type="scientific">Streptomyces subrutilus</name>
    <dbReference type="NCBI Taxonomy" id="36818"/>
    <lineage>
        <taxon>Bacteria</taxon>
        <taxon>Bacillati</taxon>
        <taxon>Actinomycetota</taxon>
        <taxon>Actinomycetes</taxon>
        <taxon>Kitasatosporales</taxon>
        <taxon>Streptomycetaceae</taxon>
        <taxon>Streptomyces</taxon>
    </lineage>
</organism>
<dbReference type="Proteomes" id="UP000634660">
    <property type="component" value="Unassembled WGS sequence"/>
</dbReference>
<reference evidence="3" key="2">
    <citation type="submission" date="2020-09" db="EMBL/GenBank/DDBJ databases">
        <authorList>
            <person name="Sun Q."/>
            <person name="Ohkuma M."/>
        </authorList>
    </citation>
    <scope>NUCLEOTIDE SEQUENCE</scope>
    <source>
        <strain evidence="3">JCM 4834</strain>
    </source>
</reference>
<proteinExistence type="predicted"/>
<keyword evidence="2" id="KW-0472">Membrane</keyword>
<evidence type="ECO:0000256" key="1">
    <source>
        <dbReference type="SAM" id="MobiDB-lite"/>
    </source>
</evidence>